<evidence type="ECO:0000313" key="3">
    <source>
        <dbReference type="Proteomes" id="UP000239872"/>
    </source>
</evidence>
<feature type="transmembrane region" description="Helical" evidence="1">
    <location>
        <begin position="9"/>
        <end position="30"/>
    </location>
</feature>
<reference evidence="2 3" key="1">
    <citation type="submission" date="2018-01" db="EMBL/GenBank/DDBJ databases">
        <title>A novel member of the phylum Bacteroidetes isolated from glacier ice.</title>
        <authorList>
            <person name="Liu Q."/>
            <person name="Xin Y.-H."/>
        </authorList>
    </citation>
    <scope>NUCLEOTIDE SEQUENCE [LARGE SCALE GENOMIC DNA]</scope>
    <source>
        <strain evidence="2 3">RB1R16</strain>
    </source>
</reference>
<keyword evidence="1" id="KW-1133">Transmembrane helix</keyword>
<dbReference type="AlphaFoldDB" id="A0A2S7SWQ8"/>
<keyword evidence="3" id="KW-1185">Reference proteome</keyword>
<evidence type="ECO:0000256" key="1">
    <source>
        <dbReference type="SAM" id="Phobius"/>
    </source>
</evidence>
<dbReference type="OrthoDB" id="793749at2"/>
<name>A0A2S7SWQ8_9BACT</name>
<organism evidence="2 3">
    <name type="scientific">Flavipsychrobacter stenotrophus</name>
    <dbReference type="NCBI Taxonomy" id="2077091"/>
    <lineage>
        <taxon>Bacteria</taxon>
        <taxon>Pseudomonadati</taxon>
        <taxon>Bacteroidota</taxon>
        <taxon>Chitinophagia</taxon>
        <taxon>Chitinophagales</taxon>
        <taxon>Chitinophagaceae</taxon>
        <taxon>Flavipsychrobacter</taxon>
    </lineage>
</organism>
<dbReference type="Proteomes" id="UP000239872">
    <property type="component" value="Unassembled WGS sequence"/>
</dbReference>
<evidence type="ECO:0000313" key="2">
    <source>
        <dbReference type="EMBL" id="PQJ11148.1"/>
    </source>
</evidence>
<dbReference type="EMBL" id="PPSL01000003">
    <property type="protein sequence ID" value="PQJ11148.1"/>
    <property type="molecule type" value="Genomic_DNA"/>
</dbReference>
<accession>A0A2S7SWQ8</accession>
<keyword evidence="1" id="KW-0472">Membrane</keyword>
<comment type="caution">
    <text evidence="2">The sequence shown here is derived from an EMBL/GenBank/DDBJ whole genome shotgun (WGS) entry which is preliminary data.</text>
</comment>
<protein>
    <submittedName>
        <fullName evidence="2">Uncharacterized protein</fullName>
    </submittedName>
</protein>
<dbReference type="RefSeq" id="WP_105039876.1">
    <property type="nucleotide sequence ID" value="NZ_PPSL01000003.1"/>
</dbReference>
<gene>
    <name evidence="2" type="ORF">CJD36_014370</name>
</gene>
<sequence>MNKKLVKKIAIGTAGTISLLCIILCVHIYLVTRPKAPDANTVALARIDVKQDIDDADASKIGAWLSTKKGVDHYLCNTQSNIVVFSFHPAVVNANEIAEEFSHKLHYNSTRYVPSADELKGGCPVAATSISSRAYNFIKHVF</sequence>
<proteinExistence type="predicted"/>
<keyword evidence="1" id="KW-0812">Transmembrane</keyword>